<gene>
    <name evidence="1" type="ORF">DCO56_26935</name>
</gene>
<reference evidence="1 2" key="1">
    <citation type="submission" date="2018-04" db="EMBL/GenBank/DDBJ databases">
        <title>Sphingobacterium sp. M46 Genome.</title>
        <authorList>
            <person name="Cheng J."/>
            <person name="Li Y."/>
        </authorList>
    </citation>
    <scope>NUCLEOTIDE SEQUENCE [LARGE SCALE GENOMIC DNA]</scope>
    <source>
        <strain evidence="1 2">M46</strain>
    </source>
</reference>
<dbReference type="RefSeq" id="WP_108636784.1">
    <property type="nucleotide sequence ID" value="NZ_DAMCKI010000092.1"/>
</dbReference>
<dbReference type="Proteomes" id="UP000250831">
    <property type="component" value="Unassembled WGS sequence"/>
</dbReference>
<accession>A0A363NKZ1</accession>
<dbReference type="EMBL" id="QCXX01000010">
    <property type="protein sequence ID" value="PUV21444.1"/>
    <property type="molecule type" value="Genomic_DNA"/>
</dbReference>
<proteinExistence type="predicted"/>
<evidence type="ECO:0000313" key="2">
    <source>
        <dbReference type="Proteomes" id="UP000250831"/>
    </source>
</evidence>
<organism evidence="1 2">
    <name type="scientific">Sphingobacterium athyrii</name>
    <dbReference type="NCBI Taxonomy" id="2152717"/>
    <lineage>
        <taxon>Bacteria</taxon>
        <taxon>Pseudomonadati</taxon>
        <taxon>Bacteroidota</taxon>
        <taxon>Sphingobacteriia</taxon>
        <taxon>Sphingobacteriales</taxon>
        <taxon>Sphingobacteriaceae</taxon>
        <taxon>Sphingobacterium</taxon>
    </lineage>
</organism>
<comment type="caution">
    <text evidence="1">The sequence shown here is derived from an EMBL/GenBank/DDBJ whole genome shotgun (WGS) entry which is preliminary data.</text>
</comment>
<name>A0A363NKZ1_9SPHI</name>
<sequence>MKAYNAKITTENIKNHFEKSGLTIEVFANILEVSKRWLEYILAGEKNYELAPYTIQKACDFFIADFRKFTTELQTVPEDFREFLKKKHSRNSEYNKILSDAPSVPFIIDEILAKDDEFISSNGLELKFVKQIIWKYYPGLKLTNLSSDLQKSSFIKHRLHPHKKKKTNIYQAKK</sequence>
<dbReference type="OrthoDB" id="708916at2"/>
<evidence type="ECO:0000313" key="1">
    <source>
        <dbReference type="EMBL" id="PUV21444.1"/>
    </source>
</evidence>
<keyword evidence="2" id="KW-1185">Reference proteome</keyword>
<protein>
    <submittedName>
        <fullName evidence="1">Uncharacterized protein</fullName>
    </submittedName>
</protein>
<dbReference type="AlphaFoldDB" id="A0A363NKZ1"/>